<evidence type="ECO:0000256" key="2">
    <source>
        <dbReference type="ARBA" id="ARBA00022692"/>
    </source>
</evidence>
<keyword evidence="3 5" id="KW-1133">Transmembrane helix</keyword>
<dbReference type="GO" id="GO:0055085">
    <property type="term" value="P:transmembrane transport"/>
    <property type="evidence" value="ECO:0007669"/>
    <property type="project" value="InterPro"/>
</dbReference>
<name>A0A0R3XC54_HYDTA</name>
<dbReference type="GO" id="GO:0016020">
    <property type="term" value="C:membrane"/>
    <property type="evidence" value="ECO:0007669"/>
    <property type="project" value="UniProtKB-SubCell"/>
</dbReference>
<feature type="transmembrane region" description="Helical" evidence="5">
    <location>
        <begin position="20"/>
        <end position="39"/>
    </location>
</feature>
<evidence type="ECO:0000256" key="5">
    <source>
        <dbReference type="SAM" id="Phobius"/>
    </source>
</evidence>
<protein>
    <submittedName>
        <fullName evidence="7">Sulfate_transp domain-containing protein</fullName>
    </submittedName>
</protein>
<dbReference type="InterPro" id="IPR011547">
    <property type="entry name" value="SLC26A/SulP_dom"/>
</dbReference>
<dbReference type="WBParaSite" id="TTAC_0001113101-mRNA-1">
    <property type="protein sequence ID" value="TTAC_0001113101-mRNA-1"/>
    <property type="gene ID" value="TTAC_0001113101"/>
</dbReference>
<sequence>LVLGRLPAPVVPTFSYFSDLVPDIFVIAIITFAINAGLVKTYAAEFGYDVLVNQFNDVRATLLDVAKSELLALGISNTFGSFFQCHTASGALSRTAVVVTIGMASQAVLGCIVCVALTSTFKKVLDLRRLWKVSKTDASFAWLPESEIGWSRRWLVSVLPSRKVGIDVRRIFYLDAHVWRWSRAAVGASSLMLEATFGGVI</sequence>
<evidence type="ECO:0000259" key="6">
    <source>
        <dbReference type="Pfam" id="PF00916"/>
    </source>
</evidence>
<dbReference type="PANTHER" id="PTHR11814">
    <property type="entry name" value="SULFATE TRANSPORTER"/>
    <property type="match status" value="1"/>
</dbReference>
<evidence type="ECO:0000313" key="7">
    <source>
        <dbReference type="WBParaSite" id="TTAC_0001113101-mRNA-1"/>
    </source>
</evidence>
<evidence type="ECO:0000256" key="4">
    <source>
        <dbReference type="ARBA" id="ARBA00023136"/>
    </source>
</evidence>
<feature type="domain" description="SLC26A/SulP transporter" evidence="6">
    <location>
        <begin position="6"/>
        <end position="105"/>
    </location>
</feature>
<keyword evidence="2 5" id="KW-0812">Transmembrane</keyword>
<evidence type="ECO:0000256" key="3">
    <source>
        <dbReference type="ARBA" id="ARBA00022989"/>
    </source>
</evidence>
<dbReference type="Pfam" id="PF00916">
    <property type="entry name" value="Sulfate_transp"/>
    <property type="match status" value="1"/>
</dbReference>
<reference evidence="7" key="1">
    <citation type="submission" date="2017-02" db="UniProtKB">
        <authorList>
            <consortium name="WormBaseParasite"/>
        </authorList>
    </citation>
    <scope>IDENTIFICATION</scope>
</reference>
<dbReference type="AlphaFoldDB" id="A0A0R3XC54"/>
<comment type="subcellular location">
    <subcellularLocation>
        <location evidence="1">Membrane</location>
        <topology evidence="1">Multi-pass membrane protein</topology>
    </subcellularLocation>
</comment>
<evidence type="ECO:0000256" key="1">
    <source>
        <dbReference type="ARBA" id="ARBA00004141"/>
    </source>
</evidence>
<accession>A0A0R3XC54</accession>
<organism evidence="7">
    <name type="scientific">Hydatigena taeniaeformis</name>
    <name type="common">Feline tapeworm</name>
    <name type="synonym">Taenia taeniaeformis</name>
    <dbReference type="NCBI Taxonomy" id="6205"/>
    <lineage>
        <taxon>Eukaryota</taxon>
        <taxon>Metazoa</taxon>
        <taxon>Spiralia</taxon>
        <taxon>Lophotrochozoa</taxon>
        <taxon>Platyhelminthes</taxon>
        <taxon>Cestoda</taxon>
        <taxon>Eucestoda</taxon>
        <taxon>Cyclophyllidea</taxon>
        <taxon>Taeniidae</taxon>
        <taxon>Hydatigera</taxon>
    </lineage>
</organism>
<keyword evidence="4 5" id="KW-0472">Membrane</keyword>
<proteinExistence type="predicted"/>
<dbReference type="STRING" id="6205.A0A0R3XC54"/>
<dbReference type="InterPro" id="IPR001902">
    <property type="entry name" value="SLC26A/SulP_fam"/>
</dbReference>